<dbReference type="InterPro" id="IPR016071">
    <property type="entry name" value="Staphylococal_nuclease_OB-fold"/>
</dbReference>
<gene>
    <name evidence="3" type="ORF">D3880_20530</name>
</gene>
<evidence type="ECO:0000313" key="4">
    <source>
        <dbReference type="Proteomes" id="UP000265560"/>
    </source>
</evidence>
<evidence type="ECO:0000256" key="1">
    <source>
        <dbReference type="SAM" id="SignalP"/>
    </source>
</evidence>
<dbReference type="RefSeq" id="WP_119895266.1">
    <property type="nucleotide sequence ID" value="NZ_CP032419.1"/>
</dbReference>
<dbReference type="KEGG" id="pcav:D3880_20530"/>
<dbReference type="Gene3D" id="2.40.50.90">
    <property type="match status" value="1"/>
</dbReference>
<keyword evidence="4" id="KW-1185">Reference proteome</keyword>
<dbReference type="AlphaFoldDB" id="A0A385Z754"/>
<feature type="signal peptide" evidence="1">
    <location>
        <begin position="1"/>
        <end position="28"/>
    </location>
</feature>
<sequence length="266" mass="28847">MGFPAQVKKASLVGAFFVSVAWLPLAQAGCPLPGQLPSFKVQRVVDGDTLKLEDGRSVRLIGLNAPELAHQGRSTEPFAETARRRLQELVAANDNRVGLRLGQQAKDHYGRILAHAYDARGRNLEAELLAAGLGYQVAVAPNTALVVCQHAAEAEARQAGRGLWRQAPVQSPQQLQAGGFALIRARVVGIERNRGGLWLELDGPLVLHIAPKQLTRFDLPALQALSGRRIEARGWVIDRARRGGVKPGQARWMLPLTDAAMLEVLP</sequence>
<dbReference type="PROSITE" id="PS50830">
    <property type="entry name" value="TNASE_3"/>
    <property type="match status" value="1"/>
</dbReference>
<accession>A0A385Z754</accession>
<dbReference type="OrthoDB" id="6867997at2"/>
<name>A0A385Z754_9PSED</name>
<dbReference type="SMART" id="SM00318">
    <property type="entry name" value="SNc"/>
    <property type="match status" value="1"/>
</dbReference>
<proteinExistence type="predicted"/>
<feature type="chain" id="PRO_5017380630" evidence="1">
    <location>
        <begin position="29"/>
        <end position="266"/>
    </location>
</feature>
<dbReference type="SUPFAM" id="SSF50199">
    <property type="entry name" value="Staphylococcal nuclease"/>
    <property type="match status" value="1"/>
</dbReference>
<reference evidence="4" key="1">
    <citation type="submission" date="2018-09" db="EMBL/GenBank/DDBJ databases">
        <authorList>
            <person name="Zhu H."/>
        </authorList>
    </citation>
    <scope>NUCLEOTIDE SEQUENCE [LARGE SCALE GENOMIC DNA]</scope>
    <source>
        <strain evidence="4">K2W31S-8</strain>
    </source>
</reference>
<keyword evidence="1" id="KW-0732">Signal</keyword>
<dbReference type="Proteomes" id="UP000265560">
    <property type="component" value="Chromosome"/>
</dbReference>
<evidence type="ECO:0000313" key="3">
    <source>
        <dbReference type="EMBL" id="AYC34614.1"/>
    </source>
</evidence>
<dbReference type="InterPro" id="IPR035437">
    <property type="entry name" value="SNase_OB-fold_sf"/>
</dbReference>
<evidence type="ECO:0000259" key="2">
    <source>
        <dbReference type="PROSITE" id="PS50830"/>
    </source>
</evidence>
<dbReference type="EMBL" id="CP032419">
    <property type="protein sequence ID" value="AYC34614.1"/>
    <property type="molecule type" value="Genomic_DNA"/>
</dbReference>
<dbReference type="Pfam" id="PF00565">
    <property type="entry name" value="SNase"/>
    <property type="match status" value="1"/>
</dbReference>
<organism evidence="3 4">
    <name type="scientific">Pseudomonas cavernae</name>
    <dbReference type="NCBI Taxonomy" id="2320867"/>
    <lineage>
        <taxon>Bacteria</taxon>
        <taxon>Pseudomonadati</taxon>
        <taxon>Pseudomonadota</taxon>
        <taxon>Gammaproteobacteria</taxon>
        <taxon>Pseudomonadales</taxon>
        <taxon>Pseudomonadaceae</taxon>
        <taxon>Pseudomonas</taxon>
    </lineage>
</organism>
<feature type="domain" description="TNase-like" evidence="2">
    <location>
        <begin position="35"/>
        <end position="166"/>
    </location>
</feature>
<protein>
    <submittedName>
        <fullName evidence="3">Thermonuclease family protein</fullName>
    </submittedName>
</protein>